<dbReference type="InterPro" id="IPR002781">
    <property type="entry name" value="TM_pro_TauE-like"/>
</dbReference>
<dbReference type="PANTHER" id="PTHR30269:SF0">
    <property type="entry name" value="MEMBRANE TRANSPORTER PROTEIN YFCA-RELATED"/>
    <property type="match status" value="1"/>
</dbReference>
<reference evidence="9 10" key="1">
    <citation type="submission" date="2019-07" db="EMBL/GenBank/DDBJ databases">
        <title>Whole genome shotgun sequence of Skermanella aerolata NBRC 106429.</title>
        <authorList>
            <person name="Hosoyama A."/>
            <person name="Uohara A."/>
            <person name="Ohji S."/>
            <person name="Ichikawa N."/>
        </authorList>
    </citation>
    <scope>NUCLEOTIDE SEQUENCE [LARGE SCALE GENOMIC DNA]</scope>
    <source>
        <strain evidence="9 10">NBRC 106429</strain>
    </source>
</reference>
<sequence length="248" mass="25672">MLSYSLLVLAAFVAGVVNAIAGGGAFITFPALVFAGVPPVAANASSTVALFPGQATSALAYRRDILGISEFGLPSFIGLSLAGGLVGAVLLLYTPNAVFADLVPWLMLFATVVFAVGNFAPKGVAARMRLSGPAVLVVQFIISIYGGYFGGGIGFLMLAALTLFGMTNIHAMNGLKILLATLMNGAAVAAFIVAGAVYWPQTIPMALASVLGGWVGVHGARRINQKFLKLIVVGIASAMTVWFFWRQS</sequence>
<comment type="caution">
    <text evidence="9">The sequence shown here is derived from an EMBL/GenBank/DDBJ whole genome shotgun (WGS) entry which is preliminary data.</text>
</comment>
<evidence type="ECO:0000256" key="5">
    <source>
        <dbReference type="ARBA" id="ARBA00022692"/>
    </source>
</evidence>
<gene>
    <name evidence="9" type="ORF">SAE02_65060</name>
</gene>
<evidence type="ECO:0000256" key="3">
    <source>
        <dbReference type="ARBA" id="ARBA00022448"/>
    </source>
</evidence>
<keyword evidence="3" id="KW-0813">Transport</keyword>
<feature type="transmembrane region" description="Helical" evidence="8">
    <location>
        <begin position="203"/>
        <end position="220"/>
    </location>
</feature>
<keyword evidence="5 8" id="KW-0812">Transmembrane</keyword>
<feature type="transmembrane region" description="Helical" evidence="8">
    <location>
        <begin position="227"/>
        <end position="245"/>
    </location>
</feature>
<dbReference type="PANTHER" id="PTHR30269">
    <property type="entry name" value="TRANSMEMBRANE PROTEIN YFCA"/>
    <property type="match status" value="1"/>
</dbReference>
<name>A0A512E0U8_9PROT</name>
<proteinExistence type="inferred from homology"/>
<comment type="similarity">
    <text evidence="2 8">Belongs to the 4-toluene sulfonate uptake permease (TSUP) (TC 2.A.102) family.</text>
</comment>
<evidence type="ECO:0000256" key="7">
    <source>
        <dbReference type="ARBA" id="ARBA00023136"/>
    </source>
</evidence>
<keyword evidence="7 8" id="KW-0472">Membrane</keyword>
<feature type="transmembrane region" description="Helical" evidence="8">
    <location>
        <begin position="71"/>
        <end position="93"/>
    </location>
</feature>
<dbReference type="OrthoDB" id="9807082at2"/>
<dbReference type="Proteomes" id="UP000321523">
    <property type="component" value="Unassembled WGS sequence"/>
</dbReference>
<keyword evidence="6 8" id="KW-1133">Transmembrane helix</keyword>
<keyword evidence="10" id="KW-1185">Reference proteome</keyword>
<evidence type="ECO:0000256" key="4">
    <source>
        <dbReference type="ARBA" id="ARBA00022475"/>
    </source>
</evidence>
<feature type="transmembrane region" description="Helical" evidence="8">
    <location>
        <begin position="102"/>
        <end position="120"/>
    </location>
</feature>
<dbReference type="AlphaFoldDB" id="A0A512E0U8"/>
<evidence type="ECO:0000313" key="10">
    <source>
        <dbReference type="Proteomes" id="UP000321523"/>
    </source>
</evidence>
<accession>A0A512E0U8</accession>
<evidence type="ECO:0000256" key="8">
    <source>
        <dbReference type="RuleBase" id="RU363041"/>
    </source>
</evidence>
<dbReference type="GO" id="GO:0005886">
    <property type="term" value="C:plasma membrane"/>
    <property type="evidence" value="ECO:0007669"/>
    <property type="project" value="UniProtKB-SubCell"/>
</dbReference>
<comment type="subcellular location">
    <subcellularLocation>
        <location evidence="1 8">Cell membrane</location>
        <topology evidence="1 8">Multi-pass membrane protein</topology>
    </subcellularLocation>
</comment>
<dbReference type="Pfam" id="PF01925">
    <property type="entry name" value="TauE"/>
    <property type="match status" value="1"/>
</dbReference>
<evidence type="ECO:0000256" key="6">
    <source>
        <dbReference type="ARBA" id="ARBA00022989"/>
    </source>
</evidence>
<organism evidence="9 10">
    <name type="scientific">Skermanella aerolata</name>
    <dbReference type="NCBI Taxonomy" id="393310"/>
    <lineage>
        <taxon>Bacteria</taxon>
        <taxon>Pseudomonadati</taxon>
        <taxon>Pseudomonadota</taxon>
        <taxon>Alphaproteobacteria</taxon>
        <taxon>Rhodospirillales</taxon>
        <taxon>Azospirillaceae</taxon>
        <taxon>Skermanella</taxon>
    </lineage>
</organism>
<keyword evidence="4 8" id="KW-1003">Cell membrane</keyword>
<protein>
    <recommendedName>
        <fullName evidence="8">Probable membrane transporter protein</fullName>
    </recommendedName>
</protein>
<evidence type="ECO:0000256" key="2">
    <source>
        <dbReference type="ARBA" id="ARBA00009142"/>
    </source>
</evidence>
<dbReference type="RefSeq" id="WP_044435342.1">
    <property type="nucleotide sequence ID" value="NZ_BJYZ01000040.1"/>
</dbReference>
<dbReference type="InterPro" id="IPR052017">
    <property type="entry name" value="TSUP"/>
</dbReference>
<feature type="transmembrane region" description="Helical" evidence="8">
    <location>
        <begin position="177"/>
        <end position="197"/>
    </location>
</feature>
<evidence type="ECO:0000256" key="1">
    <source>
        <dbReference type="ARBA" id="ARBA00004651"/>
    </source>
</evidence>
<feature type="transmembrane region" description="Helical" evidence="8">
    <location>
        <begin position="140"/>
        <end position="165"/>
    </location>
</feature>
<dbReference type="EMBL" id="BJYZ01000040">
    <property type="protein sequence ID" value="GEO42358.1"/>
    <property type="molecule type" value="Genomic_DNA"/>
</dbReference>
<evidence type="ECO:0000313" key="9">
    <source>
        <dbReference type="EMBL" id="GEO42358.1"/>
    </source>
</evidence>